<keyword evidence="3" id="KW-1185">Reference proteome</keyword>
<dbReference type="RefSeq" id="WP_264205944.1">
    <property type="nucleotide sequence ID" value="NZ_JAOZEW010000008.1"/>
</dbReference>
<proteinExistence type="predicted"/>
<dbReference type="EMBL" id="JAOZEW010000008">
    <property type="protein sequence ID" value="MCV9927811.1"/>
    <property type="molecule type" value="Genomic_DNA"/>
</dbReference>
<dbReference type="AlphaFoldDB" id="A0A9X2ZAX9"/>
<evidence type="ECO:0000259" key="1">
    <source>
        <dbReference type="Pfam" id="PF08818"/>
    </source>
</evidence>
<reference evidence="2" key="1">
    <citation type="submission" date="2022-10" db="EMBL/GenBank/DDBJ databases">
        <title>Two novel species of Flavobacterium.</title>
        <authorList>
            <person name="Liu Q."/>
            <person name="Xin Y.-H."/>
        </authorList>
    </citation>
    <scope>NUCLEOTIDE SEQUENCE</scope>
    <source>
        <strain evidence="2">LS1R49</strain>
    </source>
</reference>
<dbReference type="Proteomes" id="UP001151079">
    <property type="component" value="Unassembled WGS sequence"/>
</dbReference>
<dbReference type="InterPro" id="IPR014922">
    <property type="entry name" value="YdhG-like"/>
</dbReference>
<sequence>MQSSAKTIEEYLTSLPEERKIPFLKLRETLLNTIPKGLTEELSYGMLGYLVPHSVYPAGYHCNPKLPLPFINIASQKNFIALYHMGIYAKPELLEWFVAEYPKYSKQKLDMGKSCIRFKKMDDIPFDLIALLVQKMSVTDWINCYETKFKHSKSLQTT</sequence>
<dbReference type="SUPFAM" id="SSF159888">
    <property type="entry name" value="YdhG-like"/>
    <property type="match status" value="1"/>
</dbReference>
<protein>
    <submittedName>
        <fullName evidence="2">DUF1801 domain-containing protein</fullName>
    </submittedName>
</protein>
<comment type="caution">
    <text evidence="2">The sequence shown here is derived from an EMBL/GenBank/DDBJ whole genome shotgun (WGS) entry which is preliminary data.</text>
</comment>
<accession>A0A9X2ZAX9</accession>
<gene>
    <name evidence="2" type="ORF">OIU83_09120</name>
</gene>
<name>A0A9X2ZAX9_9FLAO</name>
<evidence type="ECO:0000313" key="2">
    <source>
        <dbReference type="EMBL" id="MCV9927811.1"/>
    </source>
</evidence>
<organism evidence="2 3">
    <name type="scientific">Flavobacterium shii</name>
    <dbReference type="NCBI Taxonomy" id="2987687"/>
    <lineage>
        <taxon>Bacteria</taxon>
        <taxon>Pseudomonadati</taxon>
        <taxon>Bacteroidota</taxon>
        <taxon>Flavobacteriia</taxon>
        <taxon>Flavobacteriales</taxon>
        <taxon>Flavobacteriaceae</taxon>
        <taxon>Flavobacterium</taxon>
    </lineage>
</organism>
<feature type="domain" description="YdhG-like" evidence="1">
    <location>
        <begin position="23"/>
        <end position="135"/>
    </location>
</feature>
<evidence type="ECO:0000313" key="3">
    <source>
        <dbReference type="Proteomes" id="UP001151079"/>
    </source>
</evidence>
<dbReference type="Gene3D" id="3.90.1150.200">
    <property type="match status" value="1"/>
</dbReference>
<dbReference type="Pfam" id="PF08818">
    <property type="entry name" value="DUF1801"/>
    <property type="match status" value="1"/>
</dbReference>